<sequence length="70" mass="7335">MAALPAPQPIGTGKLPLLGLDMWLALRSQRLGHTLVRGEVPSVTRILSRDALTSLPSSVANKGTNSVSDT</sequence>
<protein>
    <submittedName>
        <fullName evidence="1">Uncharacterized protein</fullName>
    </submittedName>
</protein>
<keyword evidence="2" id="KW-1185">Reference proteome</keyword>
<evidence type="ECO:0000313" key="1">
    <source>
        <dbReference type="EMBL" id="URD86289.1"/>
    </source>
</evidence>
<accession>A0A9E7EYI1</accession>
<gene>
    <name evidence="1" type="ORF">MUK42_25778</name>
</gene>
<name>A0A9E7EYI1_9LILI</name>
<reference evidence="1" key="1">
    <citation type="submission" date="2022-05" db="EMBL/GenBank/DDBJ databases">
        <title>The Musa troglodytarum L. genome provides insights into the mechanism of non-climacteric behaviour and enrichment of carotenoids.</title>
        <authorList>
            <person name="Wang J."/>
        </authorList>
    </citation>
    <scope>NUCLEOTIDE SEQUENCE</scope>
    <source>
        <tissue evidence="1">Leaf</tissue>
    </source>
</reference>
<dbReference type="AlphaFoldDB" id="A0A9E7EYI1"/>
<evidence type="ECO:0000313" key="2">
    <source>
        <dbReference type="Proteomes" id="UP001055439"/>
    </source>
</evidence>
<dbReference type="Proteomes" id="UP001055439">
    <property type="component" value="Chromosome 2"/>
</dbReference>
<organism evidence="1 2">
    <name type="scientific">Musa troglodytarum</name>
    <name type="common">fe'i banana</name>
    <dbReference type="NCBI Taxonomy" id="320322"/>
    <lineage>
        <taxon>Eukaryota</taxon>
        <taxon>Viridiplantae</taxon>
        <taxon>Streptophyta</taxon>
        <taxon>Embryophyta</taxon>
        <taxon>Tracheophyta</taxon>
        <taxon>Spermatophyta</taxon>
        <taxon>Magnoliopsida</taxon>
        <taxon>Liliopsida</taxon>
        <taxon>Zingiberales</taxon>
        <taxon>Musaceae</taxon>
        <taxon>Musa</taxon>
    </lineage>
</organism>
<dbReference type="EMBL" id="CP097504">
    <property type="protein sequence ID" value="URD86289.1"/>
    <property type="molecule type" value="Genomic_DNA"/>
</dbReference>
<proteinExistence type="predicted"/>